<reference evidence="9 10" key="1">
    <citation type="submission" date="2020-08" db="EMBL/GenBank/DDBJ databases">
        <title>Genomic Encyclopedia of Type Strains, Phase IV (KMG-IV): sequencing the most valuable type-strain genomes for metagenomic binning, comparative biology and taxonomic classification.</title>
        <authorList>
            <person name="Goeker M."/>
        </authorList>
    </citation>
    <scope>NUCLEOTIDE SEQUENCE [LARGE SCALE GENOMIC DNA]</scope>
    <source>
        <strain evidence="9 10">DSM 12706</strain>
    </source>
</reference>
<dbReference type="GO" id="GO:0003677">
    <property type="term" value="F:DNA binding"/>
    <property type="evidence" value="ECO:0007669"/>
    <property type="project" value="UniProtKB-KW"/>
</dbReference>
<evidence type="ECO:0000256" key="2">
    <source>
        <dbReference type="ARBA" id="ARBA00022801"/>
    </source>
</evidence>
<dbReference type="RefSeq" id="WP_184259357.1">
    <property type="nucleotide sequence ID" value="NZ_JACHIH010000022.1"/>
</dbReference>
<gene>
    <name evidence="9" type="ORF">HNR60_003304</name>
</gene>
<feature type="binding site" evidence="7">
    <location>
        <begin position="22"/>
        <end position="29"/>
    </location>
    <ligand>
        <name>ATP</name>
        <dbReference type="ChEBI" id="CHEBI:30616"/>
    </ligand>
</feature>
<dbReference type="PANTHER" id="PTHR11070:SF2">
    <property type="entry name" value="ATP-DEPENDENT DNA HELICASE SRS2"/>
    <property type="match status" value="1"/>
</dbReference>
<name>A0A7W7Z6R8_9BRAD</name>
<evidence type="ECO:0000256" key="6">
    <source>
        <dbReference type="ARBA" id="ARBA00034923"/>
    </source>
</evidence>
<evidence type="ECO:0000313" key="10">
    <source>
        <dbReference type="Proteomes" id="UP000542353"/>
    </source>
</evidence>
<dbReference type="InterPro" id="IPR014016">
    <property type="entry name" value="UvrD-like_ATP-bd"/>
</dbReference>
<keyword evidence="5" id="KW-0238">DNA-binding</keyword>
<dbReference type="SUPFAM" id="SSF52540">
    <property type="entry name" value="P-loop containing nucleoside triphosphate hydrolases"/>
    <property type="match status" value="1"/>
</dbReference>
<dbReference type="GO" id="GO:0005524">
    <property type="term" value="F:ATP binding"/>
    <property type="evidence" value="ECO:0007669"/>
    <property type="project" value="UniProtKB-UniRule"/>
</dbReference>
<evidence type="ECO:0000256" key="1">
    <source>
        <dbReference type="ARBA" id="ARBA00022741"/>
    </source>
</evidence>
<proteinExistence type="predicted"/>
<dbReference type="InterPro" id="IPR013986">
    <property type="entry name" value="DExx_box_DNA_helicase_dom_sf"/>
</dbReference>
<evidence type="ECO:0000256" key="5">
    <source>
        <dbReference type="ARBA" id="ARBA00023125"/>
    </source>
</evidence>
<organism evidence="9 10">
    <name type="scientific">Rhodopseudomonas rhenobacensis</name>
    <dbReference type="NCBI Taxonomy" id="87461"/>
    <lineage>
        <taxon>Bacteria</taxon>
        <taxon>Pseudomonadati</taxon>
        <taxon>Pseudomonadota</taxon>
        <taxon>Alphaproteobacteria</taxon>
        <taxon>Hyphomicrobiales</taxon>
        <taxon>Nitrobacteraceae</taxon>
        <taxon>Rhodopseudomonas</taxon>
    </lineage>
</organism>
<keyword evidence="2 7" id="KW-0378">Hydrolase</keyword>
<comment type="caution">
    <text evidence="9">The sequence shown here is derived from an EMBL/GenBank/DDBJ whole genome shotgun (WGS) entry which is preliminary data.</text>
</comment>
<evidence type="ECO:0000256" key="7">
    <source>
        <dbReference type="PROSITE-ProRule" id="PRU00560"/>
    </source>
</evidence>
<dbReference type="PROSITE" id="PS51198">
    <property type="entry name" value="UVRD_HELICASE_ATP_BIND"/>
    <property type="match status" value="1"/>
</dbReference>
<evidence type="ECO:0000313" key="9">
    <source>
        <dbReference type="EMBL" id="MBB5048537.1"/>
    </source>
</evidence>
<keyword evidence="3 7" id="KW-0347">Helicase</keyword>
<keyword evidence="10" id="KW-1185">Reference proteome</keyword>
<accession>A0A7W7Z6R8</accession>
<dbReference type="Pfam" id="PF00580">
    <property type="entry name" value="UvrD-helicase"/>
    <property type="match status" value="1"/>
</dbReference>
<dbReference type="InterPro" id="IPR000212">
    <property type="entry name" value="DNA_helicase_UvrD/REP"/>
</dbReference>
<dbReference type="EMBL" id="JACHIH010000022">
    <property type="protein sequence ID" value="MBB5048537.1"/>
    <property type="molecule type" value="Genomic_DNA"/>
</dbReference>
<keyword evidence="4 7" id="KW-0067">ATP-binding</keyword>
<evidence type="ECO:0000259" key="8">
    <source>
        <dbReference type="PROSITE" id="PS51198"/>
    </source>
</evidence>
<evidence type="ECO:0000256" key="3">
    <source>
        <dbReference type="ARBA" id="ARBA00022806"/>
    </source>
</evidence>
<dbReference type="Gene3D" id="3.40.50.300">
    <property type="entry name" value="P-loop containing nucleotide triphosphate hydrolases"/>
    <property type="match status" value="2"/>
</dbReference>
<dbReference type="InterPro" id="IPR027417">
    <property type="entry name" value="P-loop_NTPase"/>
</dbReference>
<dbReference type="GO" id="GO:0043138">
    <property type="term" value="F:3'-5' DNA helicase activity"/>
    <property type="evidence" value="ECO:0007669"/>
    <property type="project" value="UniProtKB-EC"/>
</dbReference>
<dbReference type="Gene3D" id="1.10.10.160">
    <property type="match status" value="1"/>
</dbReference>
<keyword evidence="1 7" id="KW-0547">Nucleotide-binding</keyword>
<protein>
    <recommendedName>
        <fullName evidence="6">DNA 3'-5' helicase II</fullName>
    </recommendedName>
</protein>
<dbReference type="Proteomes" id="UP000542353">
    <property type="component" value="Unassembled WGS sequence"/>
</dbReference>
<dbReference type="PANTHER" id="PTHR11070">
    <property type="entry name" value="UVRD / RECB / PCRA DNA HELICASE FAMILY MEMBER"/>
    <property type="match status" value="1"/>
</dbReference>
<dbReference type="GO" id="GO:0016787">
    <property type="term" value="F:hydrolase activity"/>
    <property type="evidence" value="ECO:0007669"/>
    <property type="project" value="UniProtKB-UniRule"/>
</dbReference>
<dbReference type="GO" id="GO:0000725">
    <property type="term" value="P:recombinational repair"/>
    <property type="evidence" value="ECO:0007669"/>
    <property type="project" value="TreeGrafter"/>
</dbReference>
<feature type="domain" description="UvrD-like helicase ATP-binding" evidence="8">
    <location>
        <begin position="1"/>
        <end position="283"/>
    </location>
</feature>
<evidence type="ECO:0000256" key="4">
    <source>
        <dbReference type="ARBA" id="ARBA00022840"/>
    </source>
</evidence>
<sequence>MSEPTPEQRAFAEHPCEAFVQACPGGGKTRTIVQRVQKLAPGLPPRKGIAVLSFTNSAIDEFLAKCRTLGLDAIARHPNFVGTFDAFLRQFFISPYGLAGVAVRPTVVDSWNTLGVEVRLRGRAAFRGPGVSLDRFDPTTNTINPALIGHNGLRAHVVANRAAYQQIAQQARAAFRRKGYLSAADARVEALARLQNPQWSASLGRAIAARFHEVIVDEAQDCNPLDLQLLTWLRGHGLRVTTVSDADQAIYGFRQGDPTALATFAQAYGADNNLGFSGNFRSSPAICRCAATLRSRAEPDEALGENANILLPVYILKYEGNAPPASIHLQFNNLCQQAEIAVPARMVLAHARTSARNACGLRADTEGGDSKVARLARATGTYHAKATSGRAREACLVVAEQALLDLMGKFEEQSSVVRLAEQHGIDRRWLRRMALRLISQLPPTCVNSDEARSGWVLALQTAVTALGLAYGQGITVTNYFRRPPNGEWSQFLQPRADLAAVAWATIHEAKGSEHNGVCVVIPNGDYTEELIAAWETRTDFEPKRVIYVGVTRAEKLLAIAVPAPFLERIAAILRAGEVPFEVHDLSVAAGAGVL</sequence>
<dbReference type="AlphaFoldDB" id="A0A7W7Z6R8"/>